<dbReference type="EMBL" id="JAFMYV010000008">
    <property type="protein sequence ID" value="MBO0938155.1"/>
    <property type="molecule type" value="Genomic_DNA"/>
</dbReference>
<keyword evidence="3" id="KW-1185">Reference proteome</keyword>
<evidence type="ECO:0008006" key="4">
    <source>
        <dbReference type="Google" id="ProtNLM"/>
    </source>
</evidence>
<dbReference type="RefSeq" id="WP_207365687.1">
    <property type="nucleotide sequence ID" value="NZ_JAFMYV010000008.1"/>
</dbReference>
<protein>
    <recommendedName>
        <fullName evidence="4">Lipocalin-like domain-containing protein</fullName>
    </recommendedName>
</protein>
<feature type="signal peptide" evidence="1">
    <location>
        <begin position="1"/>
        <end position="22"/>
    </location>
</feature>
<evidence type="ECO:0000313" key="2">
    <source>
        <dbReference type="EMBL" id="MBO0938155.1"/>
    </source>
</evidence>
<organism evidence="2 3">
    <name type="scientific">Fibrella rubiginis</name>
    <dbReference type="NCBI Taxonomy" id="2817060"/>
    <lineage>
        <taxon>Bacteria</taxon>
        <taxon>Pseudomonadati</taxon>
        <taxon>Bacteroidota</taxon>
        <taxon>Cytophagia</taxon>
        <taxon>Cytophagales</taxon>
        <taxon>Spirosomataceae</taxon>
        <taxon>Fibrella</taxon>
    </lineage>
</organism>
<gene>
    <name evidence="2" type="ORF">J2I47_16505</name>
</gene>
<keyword evidence="1" id="KW-0732">Signal</keyword>
<accession>A0A939K718</accession>
<reference evidence="2" key="1">
    <citation type="submission" date="2021-03" db="EMBL/GenBank/DDBJ databases">
        <title>Fibrella sp. HMF5335 genome sequencing and assembly.</title>
        <authorList>
            <person name="Kang H."/>
            <person name="Kim H."/>
            <person name="Bae S."/>
            <person name="Joh K."/>
        </authorList>
    </citation>
    <scope>NUCLEOTIDE SEQUENCE</scope>
    <source>
        <strain evidence="2">HMF5335</strain>
    </source>
</reference>
<dbReference type="Proteomes" id="UP000664034">
    <property type="component" value="Unassembled WGS sequence"/>
</dbReference>
<evidence type="ECO:0000313" key="3">
    <source>
        <dbReference type="Proteomes" id="UP000664034"/>
    </source>
</evidence>
<comment type="caution">
    <text evidence="2">The sequence shown here is derived from an EMBL/GenBank/DDBJ whole genome shotgun (WGS) entry which is preliminary data.</text>
</comment>
<proteinExistence type="predicted"/>
<dbReference type="AlphaFoldDB" id="A0A939K718"/>
<evidence type="ECO:0000256" key="1">
    <source>
        <dbReference type="SAM" id="SignalP"/>
    </source>
</evidence>
<feature type="chain" id="PRO_5036936121" description="Lipocalin-like domain-containing protein" evidence="1">
    <location>
        <begin position="23"/>
        <end position="268"/>
    </location>
</feature>
<sequence length="268" mass="28445">MKTTQRLVALWFILSSPPSLQAQKLVGSWQGTLVLSQNAVMTFPATITFRLNSAQLTGTLVMQAQGVAETYTLQGTTQNDQAAGTATYPKDGAVFQFEALLTNEQLAFGVGLNNAPIMAGTFKRAGQASVPNQLKNALPPNTATDGLARNARLVGVWATTSTYQSGADFYGSTRSTLVFFADGRLGSGGSSANASYSGNAGSSSGNSSGGGVTVAEGVRWYTKGDQIWLHATQQKVPDELYGRFSMAENGENMLLYRGNGKKLYERVN</sequence>
<name>A0A939K718_9BACT</name>